<evidence type="ECO:0000256" key="3">
    <source>
        <dbReference type="ARBA" id="ARBA00061607"/>
    </source>
</evidence>
<dbReference type="Pfam" id="PF07726">
    <property type="entry name" value="AAA_3"/>
    <property type="match status" value="1"/>
</dbReference>
<sequence length="335" mass="35941">MTDDTDLLAGLEALEGKLAQARASITRRFIGQERVVDLSLSALLCGGHGLLIGLPGLGKTRLVETLGTVMGLHTNRVQFTPDLMPADILGSEVLETAEDGKRAFKFIEGPVFCQLLMADEINRASPRTQSALLQAMQERTVTVAGVSRPLGTPFHVLATQNPIEQEGTYPLPEAQLDRFLVQIEVPYPDRDTERAILLATTGATEEAAHGVFTPDELIAAQQMLRRMPVGEKVMEAILDLVRACRPEDASAADAVRASVAWGPGPRAAQALMLTVRARAMLQGRLAPDSSDVAAMAQPVLGHRMALNFAARARGESLPDLIARTVEDVTQVQAAA</sequence>
<dbReference type="eggNOG" id="COG0714">
    <property type="taxonomic scope" value="Bacteria"/>
</dbReference>
<dbReference type="Gene3D" id="1.10.8.80">
    <property type="entry name" value="Magnesium chelatase subunit I, C-Terminal domain"/>
    <property type="match status" value="1"/>
</dbReference>
<dbReference type="FunFam" id="3.40.50.300:FF:000640">
    <property type="entry name" value="MoxR family ATPase"/>
    <property type="match status" value="1"/>
</dbReference>
<dbReference type="Gene3D" id="3.40.50.300">
    <property type="entry name" value="P-loop containing nucleotide triphosphate hydrolases"/>
    <property type="match status" value="1"/>
</dbReference>
<dbReference type="InterPro" id="IPR003593">
    <property type="entry name" value="AAA+_ATPase"/>
</dbReference>
<dbReference type="RefSeq" id="WP_037276646.1">
    <property type="nucleotide sequence ID" value="NZ_KN293991.1"/>
</dbReference>
<keyword evidence="5" id="KW-0378">Hydrolase</keyword>
<dbReference type="Pfam" id="PF17863">
    <property type="entry name" value="AAA_lid_2"/>
    <property type="match status" value="1"/>
</dbReference>
<protein>
    <submittedName>
        <fullName evidence="5">MoxR-like ATPase</fullName>
        <ecNumber evidence="5">3.6.3.-</ecNumber>
    </submittedName>
</protein>
<dbReference type="EMBL" id="AONH01000001">
    <property type="protein sequence ID" value="KGM89879.1"/>
    <property type="molecule type" value="Genomic_DNA"/>
</dbReference>
<dbReference type="SUPFAM" id="SSF52540">
    <property type="entry name" value="P-loop containing nucleoside triphosphate hydrolases"/>
    <property type="match status" value="1"/>
</dbReference>
<organism evidence="5 6">
    <name type="scientific">Roseovarius mucosus DSM 17069</name>
    <dbReference type="NCBI Taxonomy" id="1288298"/>
    <lineage>
        <taxon>Bacteria</taxon>
        <taxon>Pseudomonadati</taxon>
        <taxon>Pseudomonadota</taxon>
        <taxon>Alphaproteobacteria</taxon>
        <taxon>Rhodobacterales</taxon>
        <taxon>Roseobacteraceae</taxon>
        <taxon>Roseovarius</taxon>
    </lineage>
</organism>
<evidence type="ECO:0000313" key="6">
    <source>
        <dbReference type="Proteomes" id="UP000030021"/>
    </source>
</evidence>
<dbReference type="PANTHER" id="PTHR42759:SF1">
    <property type="entry name" value="MAGNESIUM-CHELATASE SUBUNIT CHLD"/>
    <property type="match status" value="1"/>
</dbReference>
<dbReference type="HOGENOM" id="CLU_034716_3_1_5"/>
<comment type="similarity">
    <text evidence="3">Belongs to the MoxR family.</text>
</comment>
<evidence type="ECO:0000259" key="4">
    <source>
        <dbReference type="SMART" id="SM00382"/>
    </source>
</evidence>
<evidence type="ECO:0000256" key="1">
    <source>
        <dbReference type="ARBA" id="ARBA00022741"/>
    </source>
</evidence>
<evidence type="ECO:0000313" key="5">
    <source>
        <dbReference type="EMBL" id="KGM89879.1"/>
    </source>
</evidence>
<proteinExistence type="inferred from homology"/>
<accession>A0A0A0HTG7</accession>
<dbReference type="InterPro" id="IPR050764">
    <property type="entry name" value="CbbQ/NirQ/NorQ/GpvN"/>
</dbReference>
<dbReference type="PANTHER" id="PTHR42759">
    <property type="entry name" value="MOXR FAMILY PROTEIN"/>
    <property type="match status" value="1"/>
</dbReference>
<keyword evidence="1" id="KW-0547">Nucleotide-binding</keyword>
<comment type="caution">
    <text evidence="5">The sequence shown here is derived from an EMBL/GenBank/DDBJ whole genome shotgun (WGS) entry which is preliminary data.</text>
</comment>
<gene>
    <name evidence="5" type="ORF">rosmuc_00477</name>
</gene>
<dbReference type="InterPro" id="IPR011703">
    <property type="entry name" value="ATPase_AAA-3"/>
</dbReference>
<dbReference type="GO" id="GO:0005524">
    <property type="term" value="F:ATP binding"/>
    <property type="evidence" value="ECO:0007669"/>
    <property type="project" value="UniProtKB-KW"/>
</dbReference>
<dbReference type="STRING" id="215743.ROSMUCSMR3_01797"/>
<dbReference type="InterPro" id="IPR027417">
    <property type="entry name" value="P-loop_NTPase"/>
</dbReference>
<dbReference type="AlphaFoldDB" id="A0A0A0HTG7"/>
<keyword evidence="2" id="KW-0067">ATP-binding</keyword>
<dbReference type="OrthoDB" id="9808397at2"/>
<reference evidence="5 6" key="1">
    <citation type="submission" date="2013-01" db="EMBL/GenBank/DDBJ databases">
        <authorList>
            <person name="Fiebig A."/>
            <person name="Goeker M."/>
            <person name="Klenk H.-P.P."/>
        </authorList>
    </citation>
    <scope>NUCLEOTIDE SEQUENCE [LARGE SCALE GENOMIC DNA]</scope>
    <source>
        <strain evidence="5 6">DSM 17069</strain>
    </source>
</reference>
<name>A0A0A0HTG7_9RHOB</name>
<dbReference type="SMART" id="SM00382">
    <property type="entry name" value="AAA"/>
    <property type="match status" value="1"/>
</dbReference>
<dbReference type="EC" id="3.6.3.-" evidence="5"/>
<dbReference type="Proteomes" id="UP000030021">
    <property type="component" value="Unassembled WGS sequence"/>
</dbReference>
<dbReference type="PIRSF" id="PIRSF002849">
    <property type="entry name" value="AAA_ATPase_chaperone_MoxR_prd"/>
    <property type="match status" value="1"/>
</dbReference>
<feature type="domain" description="AAA+ ATPase" evidence="4">
    <location>
        <begin position="45"/>
        <end position="189"/>
    </location>
</feature>
<dbReference type="GO" id="GO:0016887">
    <property type="term" value="F:ATP hydrolysis activity"/>
    <property type="evidence" value="ECO:0007669"/>
    <property type="project" value="InterPro"/>
</dbReference>
<dbReference type="PATRIC" id="fig|1288298.3.peg.476"/>
<dbReference type="InterPro" id="IPR041628">
    <property type="entry name" value="ChlI/MoxR_AAA_lid"/>
</dbReference>
<evidence type="ECO:0000256" key="2">
    <source>
        <dbReference type="ARBA" id="ARBA00022840"/>
    </source>
</evidence>